<reference evidence="1 2" key="1">
    <citation type="submission" date="2024-04" db="EMBL/GenBank/DDBJ databases">
        <title>Phyllosticta paracitricarpa is synonymous to the EU quarantine fungus P. citricarpa based on phylogenomic analyses.</title>
        <authorList>
            <consortium name="Lawrence Berkeley National Laboratory"/>
            <person name="Van Ingen-Buijs V.A."/>
            <person name="Van Westerhoven A.C."/>
            <person name="Haridas S."/>
            <person name="Skiadas P."/>
            <person name="Martin F."/>
            <person name="Groenewald J.Z."/>
            <person name="Crous P.W."/>
            <person name="Seidl M.F."/>
        </authorList>
    </citation>
    <scope>NUCLEOTIDE SEQUENCE [LARGE SCALE GENOMIC DNA]</scope>
    <source>
        <strain evidence="1 2">CBS 123374</strain>
    </source>
</reference>
<sequence length="244" mass="26682">MKTRKTKLRCHAPKNIMLLRFAKTHAHLLPVELHAPRARVEHLFEALLVPRIPSAGPKPTSRRTVFAPIPPSSRLSLLRMISAHGKECAVRSGPAGSSFTPTTRNGIAILFASAGPVPLSQSPLYFALLTRIISKKARRNWSCFLPHAVYQAVEMVWSVCVLAVIVPISVGCIDACILDIHRLTHDAGREGLEVGRSRTELRRCGKVIPGFSSTMRTLRLSCCAPLCSTETQMNGAGLCLYLGL</sequence>
<gene>
    <name evidence="1" type="ORF">HDK90DRAFT_160116</name>
</gene>
<name>A0ABR1Z157_9PEZI</name>
<protein>
    <submittedName>
        <fullName evidence="1">Uncharacterized protein</fullName>
    </submittedName>
</protein>
<proteinExistence type="predicted"/>
<dbReference type="EMBL" id="JBBWRZ010000002">
    <property type="protein sequence ID" value="KAK8244485.1"/>
    <property type="molecule type" value="Genomic_DNA"/>
</dbReference>
<comment type="caution">
    <text evidence="1">The sequence shown here is derived from an EMBL/GenBank/DDBJ whole genome shotgun (WGS) entry which is preliminary data.</text>
</comment>
<organism evidence="1 2">
    <name type="scientific">Phyllosticta capitalensis</name>
    <dbReference type="NCBI Taxonomy" id="121624"/>
    <lineage>
        <taxon>Eukaryota</taxon>
        <taxon>Fungi</taxon>
        <taxon>Dikarya</taxon>
        <taxon>Ascomycota</taxon>
        <taxon>Pezizomycotina</taxon>
        <taxon>Dothideomycetes</taxon>
        <taxon>Dothideomycetes incertae sedis</taxon>
        <taxon>Botryosphaeriales</taxon>
        <taxon>Phyllostictaceae</taxon>
        <taxon>Phyllosticta</taxon>
    </lineage>
</organism>
<evidence type="ECO:0000313" key="1">
    <source>
        <dbReference type="EMBL" id="KAK8244485.1"/>
    </source>
</evidence>
<evidence type="ECO:0000313" key="2">
    <source>
        <dbReference type="Proteomes" id="UP001492380"/>
    </source>
</evidence>
<dbReference type="Proteomes" id="UP001492380">
    <property type="component" value="Unassembled WGS sequence"/>
</dbReference>
<accession>A0ABR1Z157</accession>
<keyword evidence="2" id="KW-1185">Reference proteome</keyword>